<dbReference type="SMART" id="SM00248">
    <property type="entry name" value="ANK"/>
    <property type="match status" value="4"/>
</dbReference>
<keyword evidence="2" id="KW-0040">ANK repeat</keyword>
<dbReference type="InterPro" id="IPR002110">
    <property type="entry name" value="Ankyrin_rpt"/>
</dbReference>
<feature type="domain" description="Nephrocystin 3-like N-terminal" evidence="4">
    <location>
        <begin position="44"/>
        <end position="191"/>
    </location>
</feature>
<feature type="coiled-coil region" evidence="3">
    <location>
        <begin position="650"/>
        <end position="677"/>
    </location>
</feature>
<dbReference type="Pfam" id="PF24883">
    <property type="entry name" value="NPHP3_N"/>
    <property type="match status" value="1"/>
</dbReference>
<dbReference type="InterPro" id="IPR036770">
    <property type="entry name" value="Ankyrin_rpt-contain_sf"/>
</dbReference>
<dbReference type="PANTHER" id="PTHR10039:SF16">
    <property type="entry name" value="GPI INOSITOL-DEACYLASE"/>
    <property type="match status" value="1"/>
</dbReference>
<organism evidence="5 6">
    <name type="scientific">Orbilia blumenaviensis</name>
    <dbReference type="NCBI Taxonomy" id="1796055"/>
    <lineage>
        <taxon>Eukaryota</taxon>
        <taxon>Fungi</taxon>
        <taxon>Dikarya</taxon>
        <taxon>Ascomycota</taxon>
        <taxon>Pezizomycotina</taxon>
        <taxon>Orbiliomycetes</taxon>
        <taxon>Orbiliales</taxon>
        <taxon>Orbiliaceae</taxon>
        <taxon>Orbilia</taxon>
    </lineage>
</organism>
<dbReference type="PANTHER" id="PTHR10039">
    <property type="entry name" value="AMELOGENIN"/>
    <property type="match status" value="1"/>
</dbReference>
<keyword evidence="3" id="KW-0175">Coiled coil</keyword>
<dbReference type="PROSITE" id="PS50088">
    <property type="entry name" value="ANK_REPEAT"/>
    <property type="match status" value="1"/>
</dbReference>
<keyword evidence="6" id="KW-1185">Reference proteome</keyword>
<feature type="repeat" description="ANK" evidence="2">
    <location>
        <begin position="525"/>
        <end position="557"/>
    </location>
</feature>
<evidence type="ECO:0000313" key="5">
    <source>
        <dbReference type="EMBL" id="KAK6358090.1"/>
    </source>
</evidence>
<dbReference type="SUPFAM" id="SSF52540">
    <property type="entry name" value="P-loop containing nucleoside triphosphate hydrolases"/>
    <property type="match status" value="1"/>
</dbReference>
<comment type="caution">
    <text evidence="5">The sequence shown here is derived from an EMBL/GenBank/DDBJ whole genome shotgun (WGS) entry which is preliminary data.</text>
</comment>
<dbReference type="Pfam" id="PF00023">
    <property type="entry name" value="Ank"/>
    <property type="match status" value="1"/>
</dbReference>
<proteinExistence type="predicted"/>
<protein>
    <recommendedName>
        <fullName evidence="4">Nephrocystin 3-like N-terminal domain-containing protein</fullName>
    </recommendedName>
</protein>
<dbReference type="SUPFAM" id="SSF48403">
    <property type="entry name" value="Ankyrin repeat"/>
    <property type="match status" value="1"/>
</dbReference>
<evidence type="ECO:0000256" key="2">
    <source>
        <dbReference type="PROSITE-ProRule" id="PRU00023"/>
    </source>
</evidence>
<sequence>MASGHDPNVGQCRVAASKQTDSFLGQDYPTSYLKTLMEDQIHGCSWFLNSEKFTKWKTTKNSFIWLLGGSGCGKTVLSSAVVQMLQIRQSNGGNTLEEAIQSLCSQLQNINTGDSASREEKYQSPFRTSGKMATLQELVEKFLFLVQKTGKVWLILDALDKCKRSQWGALFECIERIWELKQANVHFLLTSLPECGRSMAKSSIFGKTEKIIFIGSQPINDIIGSIHRRIKKRASNLRWIYDTWSCLPELYDVLGERTIGAPNWATIACQLDMLALETLTSAEDFCGRLESLPRDENRIYAGILRNIPEIFRPQATALLHLLTYSKRPLGIEEAVEFIKVGTSPPYFELDDKAYFNGNTLRYCSSLVNIVPVAWPSGKKSIELTLSNSSVRKYLTTARSGPFTIICGAPETMAIAKNCLSYILRMNSDLLTTELTEKFPFAEYCAKYWMHFASATAFPDETLRNMMRSFFRNESCYRSCYSLYRPDLDSSPELASPLYYASFGGFLDAAQDLLMRKADPNAKGGRYGTALQAASAQGHDHIVQLLVRNGAYVNSEGGIYGSAFHAALIGFGTVSGTSLDHGTNPNGVDGERPSVLCEASDRRYRNIITTLLDCGVEISANNNDDLLRAALRAALKVAQTNDRKEVVEFLLDKGEDLIAKSNAELKQLKEIIEISLDNGAYGGQEPGIGPRP</sequence>
<gene>
    <name evidence="5" type="ORF">TWF730_007445</name>
</gene>
<dbReference type="InterPro" id="IPR056884">
    <property type="entry name" value="NPHP3-like_N"/>
</dbReference>
<dbReference type="Gene3D" id="1.25.40.20">
    <property type="entry name" value="Ankyrin repeat-containing domain"/>
    <property type="match status" value="1"/>
</dbReference>
<keyword evidence="1" id="KW-0677">Repeat</keyword>
<evidence type="ECO:0000313" key="6">
    <source>
        <dbReference type="Proteomes" id="UP001373714"/>
    </source>
</evidence>
<reference evidence="5 6" key="1">
    <citation type="submission" date="2019-10" db="EMBL/GenBank/DDBJ databases">
        <authorList>
            <person name="Palmer J.M."/>
        </authorList>
    </citation>
    <scope>NUCLEOTIDE SEQUENCE [LARGE SCALE GENOMIC DNA]</scope>
    <source>
        <strain evidence="5 6">TWF730</strain>
    </source>
</reference>
<dbReference type="EMBL" id="JAVHNS010000004">
    <property type="protein sequence ID" value="KAK6358090.1"/>
    <property type="molecule type" value="Genomic_DNA"/>
</dbReference>
<dbReference type="Gene3D" id="3.40.50.300">
    <property type="entry name" value="P-loop containing nucleotide triphosphate hydrolases"/>
    <property type="match status" value="1"/>
</dbReference>
<dbReference type="Proteomes" id="UP001373714">
    <property type="component" value="Unassembled WGS sequence"/>
</dbReference>
<evidence type="ECO:0000256" key="1">
    <source>
        <dbReference type="ARBA" id="ARBA00022737"/>
    </source>
</evidence>
<evidence type="ECO:0000256" key="3">
    <source>
        <dbReference type="SAM" id="Coils"/>
    </source>
</evidence>
<name>A0AAV9VE85_9PEZI</name>
<dbReference type="AlphaFoldDB" id="A0AAV9VE85"/>
<evidence type="ECO:0000259" key="4">
    <source>
        <dbReference type="Pfam" id="PF24883"/>
    </source>
</evidence>
<accession>A0AAV9VE85</accession>
<dbReference type="InterPro" id="IPR027417">
    <property type="entry name" value="P-loop_NTPase"/>
</dbReference>